<dbReference type="InterPro" id="IPR051407">
    <property type="entry name" value="Bact_OM_lipoprot/Surf_antigen"/>
</dbReference>
<dbReference type="PANTHER" id="PTHR35603:SF2">
    <property type="entry name" value="OUTER MEMBRANE LIPOPROTEIN"/>
    <property type="match status" value="1"/>
</dbReference>
<dbReference type="Pfam" id="PF05433">
    <property type="entry name" value="Rick_17kDa_Anti"/>
    <property type="match status" value="1"/>
</dbReference>
<dbReference type="PANTHER" id="PTHR35603">
    <property type="match status" value="1"/>
</dbReference>
<feature type="signal peptide" evidence="4">
    <location>
        <begin position="1"/>
        <end position="23"/>
    </location>
</feature>
<dbReference type="Proteomes" id="UP000305760">
    <property type="component" value="Unassembled WGS sequence"/>
</dbReference>
<keyword evidence="4" id="KW-0732">Signal</keyword>
<feature type="chain" id="PRO_5022873736" evidence="4">
    <location>
        <begin position="24"/>
        <end position="232"/>
    </location>
</feature>
<protein>
    <submittedName>
        <fullName evidence="6">Glycine zipper 2TM domain-containing protein</fullName>
    </submittedName>
</protein>
<gene>
    <name evidence="6" type="ORF">E1B00_03145</name>
</gene>
<sequence length="232" mass="25902">MKRLSLSLLTLAIATAATLPAAAQQYGQPRYDDPRDDNRYDDRHNGRYDDRNRDGNRYADYAPRSDMAQVMRVESLQGRGSSYQRQECWNEQSNRYDDQYFRDDSGRLYEDNSRRNVGGAVVGAVVGGALGNQVGDGNGRTAATVAGAVIGGMLGSKVGTADGHDRYRDDAGTVRRCRTTQDRNRYSGQGGYNVTYRYAGQTYHAVTQTRPGRNVRVLVDVRLQDNTVAWQR</sequence>
<dbReference type="RefSeq" id="WP_139445579.1">
    <property type="nucleotide sequence ID" value="NZ_SMDR01000001.1"/>
</dbReference>
<dbReference type="AlphaFoldDB" id="A0A5C4RTY6"/>
<feature type="compositionally biased region" description="Basic and acidic residues" evidence="3">
    <location>
        <begin position="30"/>
        <end position="57"/>
    </location>
</feature>
<dbReference type="OrthoDB" id="9132795at2"/>
<comment type="subcellular location">
    <subcellularLocation>
        <location evidence="1">Membrane</location>
    </subcellularLocation>
</comment>
<evidence type="ECO:0000256" key="2">
    <source>
        <dbReference type="ARBA" id="ARBA00023136"/>
    </source>
</evidence>
<reference evidence="6 7" key="1">
    <citation type="submission" date="2019-03" db="EMBL/GenBank/DDBJ databases">
        <title>Arenimonas daejeonensis sp. nov., isolated from compost.</title>
        <authorList>
            <person name="Jeon C.O."/>
        </authorList>
    </citation>
    <scope>NUCLEOTIDE SEQUENCE [LARGE SCALE GENOMIC DNA]</scope>
    <source>
        <strain evidence="6 7">R29</strain>
    </source>
</reference>
<evidence type="ECO:0000256" key="1">
    <source>
        <dbReference type="ARBA" id="ARBA00004370"/>
    </source>
</evidence>
<dbReference type="InterPro" id="IPR008816">
    <property type="entry name" value="Gly_zipper_2TM_dom"/>
</dbReference>
<evidence type="ECO:0000313" key="6">
    <source>
        <dbReference type="EMBL" id="TNJ34793.1"/>
    </source>
</evidence>
<comment type="caution">
    <text evidence="6">The sequence shown here is derived from an EMBL/GenBank/DDBJ whole genome shotgun (WGS) entry which is preliminary data.</text>
</comment>
<feature type="domain" description="Glycine zipper 2TM" evidence="5">
    <location>
        <begin position="118"/>
        <end position="159"/>
    </location>
</feature>
<evidence type="ECO:0000259" key="5">
    <source>
        <dbReference type="Pfam" id="PF05433"/>
    </source>
</evidence>
<evidence type="ECO:0000256" key="3">
    <source>
        <dbReference type="SAM" id="MobiDB-lite"/>
    </source>
</evidence>
<feature type="region of interest" description="Disordered" evidence="3">
    <location>
        <begin position="24"/>
        <end position="60"/>
    </location>
</feature>
<dbReference type="GO" id="GO:0019867">
    <property type="term" value="C:outer membrane"/>
    <property type="evidence" value="ECO:0007669"/>
    <property type="project" value="InterPro"/>
</dbReference>
<name>A0A5C4RTY6_9GAMM</name>
<organism evidence="6 7">
    <name type="scientific">Arenimonas terrae</name>
    <dbReference type="NCBI Taxonomy" id="2546226"/>
    <lineage>
        <taxon>Bacteria</taxon>
        <taxon>Pseudomonadati</taxon>
        <taxon>Pseudomonadota</taxon>
        <taxon>Gammaproteobacteria</taxon>
        <taxon>Lysobacterales</taxon>
        <taxon>Lysobacteraceae</taxon>
        <taxon>Arenimonas</taxon>
    </lineage>
</organism>
<accession>A0A5C4RTY6</accession>
<proteinExistence type="predicted"/>
<dbReference type="EMBL" id="SMDR01000001">
    <property type="protein sequence ID" value="TNJ34793.1"/>
    <property type="molecule type" value="Genomic_DNA"/>
</dbReference>
<keyword evidence="7" id="KW-1185">Reference proteome</keyword>
<keyword evidence="2" id="KW-0472">Membrane</keyword>
<evidence type="ECO:0000313" key="7">
    <source>
        <dbReference type="Proteomes" id="UP000305760"/>
    </source>
</evidence>
<evidence type="ECO:0000256" key="4">
    <source>
        <dbReference type="SAM" id="SignalP"/>
    </source>
</evidence>